<dbReference type="PATRIC" id="fig|188932.3.peg.1305"/>
<dbReference type="NCBIfam" id="TIGR01646">
    <property type="entry name" value="vgr_GE"/>
    <property type="match status" value="1"/>
</dbReference>
<keyword evidence="3" id="KW-1185">Reference proteome</keyword>
<evidence type="ECO:0000313" key="2">
    <source>
        <dbReference type="EMBL" id="AMP98177.1"/>
    </source>
</evidence>
<dbReference type="KEGG" id="pcm:AY601_1255"/>
<dbReference type="Pfam" id="PF05954">
    <property type="entry name" value="Phage_GPD"/>
    <property type="match status" value="1"/>
</dbReference>
<dbReference type="Gene3D" id="2.40.50.230">
    <property type="entry name" value="Gp5 N-terminal domain"/>
    <property type="match status" value="1"/>
</dbReference>
<dbReference type="OrthoDB" id="727155at2"/>
<sequence length="599" mass="67345">MEQKIITEIHIEGKEVLHFSNLIIRQYFNRHHEFELHVDHDTFELSGSYRADRSRELIGKDISIVLTDSVTGNETRFAGIIFEIDLAQGHGFHGEVILSGFSPTILLDSGPNIKSFKGMTLQEIVNKVGSSVAGNDLSFSVKPHYTKPIPYITQYKESAFTFMNRLSAEYGEWFYYEGDTLHFGKPDSQVEVNLIYGQDLHNLNWSMKLSPVNTSHYSYNSSLHQLNNSEATGEVSGLNEQHEFAVSRSKSLFSETYDTPVNTRVQNQKELENIVKLRKEGTIADMVRITGHSRNPGVNLGSIANIEVSRKELSDFIQETYGSYLITEVVHQIDGNNRYINDFIAIPSATEIMPVHHVVYPVAESQVATVTANHDPEGQSRIQVQMLWQKDETTEWIRVLQPDAGSGEVNGNNRGFYVIPEIGDQVIVGFRYNDPNRPFVMGSIYHSQNTDSAIQANNHLKSLSTRSGHMIEFDDSKGSQGITITDQNNNVIHIDTQGNNITISALETMTFNSKNMKINVQENMDVSVGKNKKEFVTENFDLQVKNMKTTVAENADQVTGKKAQHIAGEMTMHTNEGKILIDGTGKITIQSKDRIDYGE</sequence>
<evidence type="ECO:0000313" key="3">
    <source>
        <dbReference type="Proteomes" id="UP000071561"/>
    </source>
</evidence>
<evidence type="ECO:0000259" key="1">
    <source>
        <dbReference type="Pfam" id="PF04717"/>
    </source>
</evidence>
<name>A0A127VAD8_9SPHI</name>
<gene>
    <name evidence="2" type="ORF">AY601_1255</name>
</gene>
<dbReference type="RefSeq" id="WP_068397987.1">
    <property type="nucleotide sequence ID" value="NZ_CP014504.1"/>
</dbReference>
<dbReference type="Proteomes" id="UP000071561">
    <property type="component" value="Chromosome"/>
</dbReference>
<reference evidence="2 3" key="1">
    <citation type="submission" date="2016-03" db="EMBL/GenBank/DDBJ databases">
        <title>Complete genome sequence of Pedobacter cryoconitis PAMC 27485.</title>
        <authorList>
            <person name="Lee J."/>
            <person name="Kim O.-S."/>
        </authorList>
    </citation>
    <scope>NUCLEOTIDE SEQUENCE [LARGE SCALE GENOMIC DNA]</scope>
    <source>
        <strain evidence="2 3">PAMC 27485</strain>
    </source>
</reference>
<dbReference type="InterPro" id="IPR006533">
    <property type="entry name" value="T6SS_Vgr_RhsGE"/>
</dbReference>
<dbReference type="InterPro" id="IPR037026">
    <property type="entry name" value="Vgr_OB-fold_dom_sf"/>
</dbReference>
<proteinExistence type="predicted"/>
<accession>A0A127VAD8</accession>
<dbReference type="Pfam" id="PF04717">
    <property type="entry name" value="Phage_base_V"/>
    <property type="match status" value="1"/>
</dbReference>
<protein>
    <submittedName>
        <fullName evidence="2">Type IV secretion protein</fullName>
    </submittedName>
</protein>
<organism evidence="2 3">
    <name type="scientific">Pedobacter cryoconitis</name>
    <dbReference type="NCBI Taxonomy" id="188932"/>
    <lineage>
        <taxon>Bacteria</taxon>
        <taxon>Pseudomonadati</taxon>
        <taxon>Bacteroidota</taxon>
        <taxon>Sphingobacteriia</taxon>
        <taxon>Sphingobacteriales</taxon>
        <taxon>Sphingobacteriaceae</taxon>
        <taxon>Pedobacter</taxon>
    </lineage>
</organism>
<dbReference type="EMBL" id="CP014504">
    <property type="protein sequence ID" value="AMP98177.1"/>
    <property type="molecule type" value="Genomic_DNA"/>
</dbReference>
<dbReference type="Gene3D" id="4.10.220.110">
    <property type="match status" value="1"/>
</dbReference>
<dbReference type="Gene3D" id="2.30.110.50">
    <property type="match status" value="1"/>
</dbReference>
<dbReference type="Gene3D" id="3.55.50.10">
    <property type="entry name" value="Baseplate protein-like domains"/>
    <property type="match status" value="1"/>
</dbReference>
<dbReference type="InterPro" id="IPR006531">
    <property type="entry name" value="Gp5/Vgr_OB"/>
</dbReference>
<dbReference type="SUPFAM" id="SSF69255">
    <property type="entry name" value="gp5 N-terminal domain-like"/>
    <property type="match status" value="1"/>
</dbReference>
<feature type="domain" description="Gp5/Type VI secretion system Vgr protein OB-fold" evidence="1">
    <location>
        <begin position="367"/>
        <end position="445"/>
    </location>
</feature>
<dbReference type="SUPFAM" id="SSF69279">
    <property type="entry name" value="Phage tail proteins"/>
    <property type="match status" value="2"/>
</dbReference>
<dbReference type="SUPFAM" id="SSF69349">
    <property type="entry name" value="Phage fibre proteins"/>
    <property type="match status" value="1"/>
</dbReference>
<dbReference type="AlphaFoldDB" id="A0A127VAD8"/>